<evidence type="ECO:0000256" key="1">
    <source>
        <dbReference type="ARBA" id="ARBA00001941"/>
    </source>
</evidence>
<dbReference type="Pfam" id="PF07687">
    <property type="entry name" value="M20_dimer"/>
    <property type="match status" value="1"/>
</dbReference>
<accession>A0A0K6FR90</accession>
<evidence type="ECO:0000256" key="2">
    <source>
        <dbReference type="ARBA" id="ARBA00001947"/>
    </source>
</evidence>
<dbReference type="NCBIfam" id="TIGR01910">
    <property type="entry name" value="DapE-ArgE"/>
    <property type="match status" value="1"/>
</dbReference>
<dbReference type="EMBL" id="CYGV01000534">
    <property type="protein sequence ID" value="CUA68708.1"/>
    <property type="molecule type" value="Genomic_DNA"/>
</dbReference>
<dbReference type="InterPro" id="IPR011650">
    <property type="entry name" value="Peptidase_M20_dimer"/>
</dbReference>
<keyword evidence="6" id="KW-0862">Zinc</keyword>
<dbReference type="GO" id="GO:0016787">
    <property type="term" value="F:hydrolase activity"/>
    <property type="evidence" value="ECO:0007669"/>
    <property type="project" value="UniProtKB-KW"/>
</dbReference>
<comment type="cofactor">
    <cofactor evidence="2">
        <name>Zn(2+)</name>
        <dbReference type="ChEBI" id="CHEBI:29105"/>
    </cofactor>
</comment>
<evidence type="ECO:0000256" key="4">
    <source>
        <dbReference type="ARBA" id="ARBA00022723"/>
    </source>
</evidence>
<dbReference type="InterPro" id="IPR010182">
    <property type="entry name" value="ArgE/DapE"/>
</dbReference>
<evidence type="ECO:0000256" key="3">
    <source>
        <dbReference type="ARBA" id="ARBA00006247"/>
    </source>
</evidence>
<evidence type="ECO:0000256" key="7">
    <source>
        <dbReference type="ARBA" id="ARBA00023285"/>
    </source>
</evidence>
<dbReference type="Pfam" id="PF01546">
    <property type="entry name" value="Peptidase_M20"/>
    <property type="match status" value="1"/>
</dbReference>
<dbReference type="Proteomes" id="UP000044841">
    <property type="component" value="Unassembled WGS sequence"/>
</dbReference>
<dbReference type="Gene3D" id="3.30.70.360">
    <property type="match status" value="1"/>
</dbReference>
<gene>
    <name evidence="9" type="primary">yodQ</name>
    <name evidence="9" type="ORF">RSOLAG22IIIB_13817</name>
</gene>
<organism evidence="9 10">
    <name type="scientific">Rhizoctonia solani</name>
    <dbReference type="NCBI Taxonomy" id="456999"/>
    <lineage>
        <taxon>Eukaryota</taxon>
        <taxon>Fungi</taxon>
        <taxon>Dikarya</taxon>
        <taxon>Basidiomycota</taxon>
        <taxon>Agaricomycotina</taxon>
        <taxon>Agaricomycetes</taxon>
        <taxon>Cantharellales</taxon>
        <taxon>Ceratobasidiaceae</taxon>
        <taxon>Rhizoctonia</taxon>
    </lineage>
</organism>
<dbReference type="PANTHER" id="PTHR43808">
    <property type="entry name" value="ACETYLORNITHINE DEACETYLASE"/>
    <property type="match status" value="1"/>
</dbReference>
<dbReference type="Gene3D" id="3.40.630.10">
    <property type="entry name" value="Zn peptidases"/>
    <property type="match status" value="1"/>
</dbReference>
<evidence type="ECO:0000256" key="5">
    <source>
        <dbReference type="ARBA" id="ARBA00022801"/>
    </source>
</evidence>
<evidence type="ECO:0000256" key="6">
    <source>
        <dbReference type="ARBA" id="ARBA00022833"/>
    </source>
</evidence>
<keyword evidence="5" id="KW-0378">Hydrolase</keyword>
<evidence type="ECO:0000259" key="8">
    <source>
        <dbReference type="Pfam" id="PF07687"/>
    </source>
</evidence>
<dbReference type="SUPFAM" id="SSF53187">
    <property type="entry name" value="Zn-dependent exopeptidases"/>
    <property type="match status" value="1"/>
</dbReference>
<name>A0A0K6FR90_9AGAM</name>
<dbReference type="InterPro" id="IPR050072">
    <property type="entry name" value="Peptidase_M20A"/>
</dbReference>
<evidence type="ECO:0000313" key="10">
    <source>
        <dbReference type="Proteomes" id="UP000044841"/>
    </source>
</evidence>
<evidence type="ECO:0000313" key="9">
    <source>
        <dbReference type="EMBL" id="CUA68708.1"/>
    </source>
</evidence>
<keyword evidence="10" id="KW-1185">Reference proteome</keyword>
<protein>
    <submittedName>
        <fullName evidence="9">Acetylornithine deacetylase</fullName>
    </submittedName>
</protein>
<dbReference type="PANTHER" id="PTHR43808:SF32">
    <property type="entry name" value="ARGE_DAPE-RELATED DEACYLASE"/>
    <property type="match status" value="1"/>
</dbReference>
<dbReference type="SUPFAM" id="SSF55031">
    <property type="entry name" value="Bacterial exopeptidase dimerisation domain"/>
    <property type="match status" value="1"/>
</dbReference>
<keyword evidence="7" id="KW-0170">Cobalt</keyword>
<keyword evidence="4" id="KW-0479">Metal-binding</keyword>
<feature type="domain" description="Peptidase M20 dimerisation" evidence="8">
    <location>
        <begin position="220"/>
        <end position="333"/>
    </location>
</feature>
<proteinExistence type="inferred from homology"/>
<dbReference type="InterPro" id="IPR036264">
    <property type="entry name" value="Bact_exopeptidase_dim_dom"/>
</dbReference>
<reference evidence="9 10" key="1">
    <citation type="submission" date="2015-07" db="EMBL/GenBank/DDBJ databases">
        <authorList>
            <person name="Noorani M."/>
        </authorList>
    </citation>
    <scope>NUCLEOTIDE SEQUENCE [LARGE SCALE GENOMIC DNA]</scope>
    <source>
        <strain evidence="9">BBA 69670</strain>
    </source>
</reference>
<dbReference type="InterPro" id="IPR002933">
    <property type="entry name" value="Peptidase_M20"/>
</dbReference>
<sequence length="444" mass="48001">MSAGCVQSLSDTDRAAIKAATEDLLPDAIQLLKDLTDIDTTNPPGLNYPQIASVLDNFLTSKGYQVEQIPVPLELHPELVPFSNLPRVNVFARLQPESPATDKGRVIHFNGHVDVVPVGDTEQWTHPAFQTTVSDGVIYGRGVSDMKGGIVAQIFAIEALRKAGLPIRGTIEHSGVVDEETTGIRNAGMGYLVEQGYIARGKQDAIIITEPLNTTNVCLGHRGAIWGRIEFKGLTSHGSTPQRGVNALLHASLVVAEAHRIITPQLKKLANDRVIPPEAQAASLTFTVLNSGTNTNTVPASAVLEFDRRLVPGETLDKAREEIHSVLETVKKQVGDDFQAEYSELYSTDPIWVGDSKDSTAQELIRHVKNAIKSVLNVEPGVVCSPGSDDQRFVVRNAGIDSCVVYGPGNIRNVHNKNESLSLEDLRAAIEVMAIFAAEFLDSA</sequence>
<comment type="similarity">
    <text evidence="3">Belongs to the peptidase M20A family.</text>
</comment>
<dbReference type="AlphaFoldDB" id="A0A0K6FR90"/>
<dbReference type="GO" id="GO:0046872">
    <property type="term" value="F:metal ion binding"/>
    <property type="evidence" value="ECO:0007669"/>
    <property type="project" value="UniProtKB-KW"/>
</dbReference>
<comment type="cofactor">
    <cofactor evidence="1">
        <name>Co(2+)</name>
        <dbReference type="ChEBI" id="CHEBI:48828"/>
    </cofactor>
</comment>